<comment type="caution">
    <text evidence="1">The sequence shown here is derived from an EMBL/GenBank/DDBJ whole genome shotgun (WGS) entry which is preliminary data.</text>
</comment>
<organism evidence="1 2">
    <name type="scientific">Pocillopora damicornis</name>
    <name type="common">Cauliflower coral</name>
    <name type="synonym">Millepora damicornis</name>
    <dbReference type="NCBI Taxonomy" id="46731"/>
    <lineage>
        <taxon>Eukaryota</taxon>
        <taxon>Metazoa</taxon>
        <taxon>Cnidaria</taxon>
        <taxon>Anthozoa</taxon>
        <taxon>Hexacorallia</taxon>
        <taxon>Scleractinia</taxon>
        <taxon>Astrocoeniina</taxon>
        <taxon>Pocilloporidae</taxon>
        <taxon>Pocillopora</taxon>
    </lineage>
</organism>
<protein>
    <submittedName>
        <fullName evidence="1">Uncharacterized protein</fullName>
    </submittedName>
</protein>
<evidence type="ECO:0000313" key="1">
    <source>
        <dbReference type="EMBL" id="RMX59067.1"/>
    </source>
</evidence>
<sequence>MDLFTSRNQDLKDLVIESRICIQEWKDVQRVSQDGKLAKSPLIINTPFISGMWDAYVMEHNHQNITLFFFYFENGTRASGRCIKRRKIRFSKTRIAYYSNSEATQALLLSGDVAKNPGPGQEKATNTKTITSSSKTTPAKCDLCEKTIRRNQKNILGVNCIGCFHWECVNWKPMVSD</sequence>
<accession>A0A3M6UZL5</accession>
<dbReference type="Proteomes" id="UP000275408">
    <property type="component" value="Unassembled WGS sequence"/>
</dbReference>
<name>A0A3M6UZL5_POCDA</name>
<proteinExistence type="predicted"/>
<keyword evidence="2" id="KW-1185">Reference proteome</keyword>
<dbReference type="EMBL" id="RCHS01000400">
    <property type="protein sequence ID" value="RMX59067.1"/>
    <property type="molecule type" value="Genomic_DNA"/>
</dbReference>
<reference evidence="1 2" key="1">
    <citation type="journal article" date="2018" name="Sci. Rep.">
        <title>Comparative analysis of the Pocillopora damicornis genome highlights role of immune system in coral evolution.</title>
        <authorList>
            <person name="Cunning R."/>
            <person name="Bay R.A."/>
            <person name="Gillette P."/>
            <person name="Baker A.C."/>
            <person name="Traylor-Knowles N."/>
        </authorList>
    </citation>
    <scope>NUCLEOTIDE SEQUENCE [LARGE SCALE GENOMIC DNA]</scope>
    <source>
        <strain evidence="1">RSMAS</strain>
        <tissue evidence="1">Whole animal</tissue>
    </source>
</reference>
<evidence type="ECO:0000313" key="2">
    <source>
        <dbReference type="Proteomes" id="UP000275408"/>
    </source>
</evidence>
<dbReference type="AlphaFoldDB" id="A0A3M6UZL5"/>
<gene>
    <name evidence="1" type="ORF">pdam_00009971</name>
</gene>